<keyword evidence="3" id="KW-0732">Signal</keyword>
<comment type="caution">
    <text evidence="4">The sequence shown here is derived from an EMBL/GenBank/DDBJ whole genome shotgun (WGS) entry which is preliminary data.</text>
</comment>
<dbReference type="AlphaFoldDB" id="A0A2G8SDJ5"/>
<feature type="compositionally biased region" description="Low complexity" evidence="1">
    <location>
        <begin position="240"/>
        <end position="259"/>
    </location>
</feature>
<evidence type="ECO:0000256" key="1">
    <source>
        <dbReference type="SAM" id="MobiDB-lite"/>
    </source>
</evidence>
<keyword evidence="2" id="KW-1133">Transmembrane helix</keyword>
<gene>
    <name evidence="4" type="ORF">GSI_06558</name>
</gene>
<feature type="transmembrane region" description="Helical" evidence="2">
    <location>
        <begin position="265"/>
        <end position="287"/>
    </location>
</feature>
<dbReference type="STRING" id="1077348.A0A2G8SDJ5"/>
<dbReference type="CDD" id="cd12087">
    <property type="entry name" value="TM_EGFR-like"/>
    <property type="match status" value="1"/>
</dbReference>
<evidence type="ECO:0000256" key="2">
    <source>
        <dbReference type="SAM" id="Phobius"/>
    </source>
</evidence>
<dbReference type="Proteomes" id="UP000230002">
    <property type="component" value="Unassembled WGS sequence"/>
</dbReference>
<keyword evidence="2" id="KW-0472">Membrane</keyword>
<feature type="region of interest" description="Disordered" evidence="1">
    <location>
        <begin position="315"/>
        <end position="357"/>
    </location>
</feature>
<feature type="compositionally biased region" description="Low complexity" evidence="1">
    <location>
        <begin position="494"/>
        <end position="510"/>
    </location>
</feature>
<sequence length="522" mass="54123">MWKIPSSLLPSLLLLWPLRHAYAANFTFSYSAATQCGDFQVSWQGGVAPFQLTLVPSYGTPRVLSIPSTAFSSNHGTYSTTLPIPKGNQFMAVMSDSSGFASGGVSKVITVGAAASGNTCNTTDPGVDFTFDTPSALAQCRFDDYTAAVQPIVIKGIVPGGSSFVLNPPKGTLFDWTADIAAGTTVSFIMQDANGRQGGATEFLPVGLSDDSTCLDKNSPASVSNAPSLTVSRTATSTKPNQTSSRSSPSASSTNPMSTSNGGTIAAVIVGTIVALFVLGTLVWFYLRRRNGGTSVLKGNFFGRRFQKQEVDLMKGDSHLPPSNSLSPYPFYHPQDPSADISTPNSSSNLLGGGRPSDVASGFGAPPSLSFANPRTSAFSSQFPPSVHAGAVPDGSLYGGESAYGGGYAGSAFGHGAAATAAVAAAHPDGSVSSWDQSLTSSAARRKAAQAGVSSYQPPARFILHTDIEDDVPPPPEEEVIELPPQYTERRAPPRSLSPRAGGSGRSASSQVLAYLDDSHPS</sequence>
<organism evidence="4 5">
    <name type="scientific">Ganoderma sinense ZZ0214-1</name>
    <dbReference type="NCBI Taxonomy" id="1077348"/>
    <lineage>
        <taxon>Eukaryota</taxon>
        <taxon>Fungi</taxon>
        <taxon>Dikarya</taxon>
        <taxon>Basidiomycota</taxon>
        <taxon>Agaricomycotina</taxon>
        <taxon>Agaricomycetes</taxon>
        <taxon>Polyporales</taxon>
        <taxon>Polyporaceae</taxon>
        <taxon>Ganoderma</taxon>
    </lineage>
</organism>
<feature type="compositionally biased region" description="Polar residues" evidence="1">
    <location>
        <begin position="217"/>
        <end position="239"/>
    </location>
</feature>
<reference evidence="4 5" key="1">
    <citation type="journal article" date="2015" name="Sci. Rep.">
        <title>Chromosome-level genome map provides insights into diverse defense mechanisms in the medicinal fungus Ganoderma sinense.</title>
        <authorList>
            <person name="Zhu Y."/>
            <person name="Xu J."/>
            <person name="Sun C."/>
            <person name="Zhou S."/>
            <person name="Xu H."/>
            <person name="Nelson D.R."/>
            <person name="Qian J."/>
            <person name="Song J."/>
            <person name="Luo H."/>
            <person name="Xiang L."/>
            <person name="Li Y."/>
            <person name="Xu Z."/>
            <person name="Ji A."/>
            <person name="Wang L."/>
            <person name="Lu S."/>
            <person name="Hayward A."/>
            <person name="Sun W."/>
            <person name="Li X."/>
            <person name="Schwartz D.C."/>
            <person name="Wang Y."/>
            <person name="Chen S."/>
        </authorList>
    </citation>
    <scope>NUCLEOTIDE SEQUENCE [LARGE SCALE GENOMIC DNA]</scope>
    <source>
        <strain evidence="4 5">ZZ0214-1</strain>
    </source>
</reference>
<proteinExistence type="predicted"/>
<evidence type="ECO:0008006" key="6">
    <source>
        <dbReference type="Google" id="ProtNLM"/>
    </source>
</evidence>
<keyword evidence="5" id="KW-1185">Reference proteome</keyword>
<feature type="compositionally biased region" description="Polar residues" evidence="1">
    <location>
        <begin position="340"/>
        <end position="350"/>
    </location>
</feature>
<evidence type="ECO:0000313" key="5">
    <source>
        <dbReference type="Proteomes" id="UP000230002"/>
    </source>
</evidence>
<feature type="signal peptide" evidence="3">
    <location>
        <begin position="1"/>
        <end position="23"/>
    </location>
</feature>
<evidence type="ECO:0000256" key="3">
    <source>
        <dbReference type="SAM" id="SignalP"/>
    </source>
</evidence>
<dbReference type="EMBL" id="AYKW01000012">
    <property type="protein sequence ID" value="PIL31854.1"/>
    <property type="molecule type" value="Genomic_DNA"/>
</dbReference>
<feature type="region of interest" description="Disordered" evidence="1">
    <location>
        <begin position="467"/>
        <end position="522"/>
    </location>
</feature>
<feature type="region of interest" description="Disordered" evidence="1">
    <location>
        <begin position="217"/>
        <end position="259"/>
    </location>
</feature>
<accession>A0A2G8SDJ5</accession>
<dbReference type="OrthoDB" id="2591431at2759"/>
<evidence type="ECO:0000313" key="4">
    <source>
        <dbReference type="EMBL" id="PIL31854.1"/>
    </source>
</evidence>
<protein>
    <recommendedName>
        <fullName evidence="6">Transporter</fullName>
    </recommendedName>
</protein>
<feature type="chain" id="PRO_5013587212" description="Transporter" evidence="3">
    <location>
        <begin position="24"/>
        <end position="522"/>
    </location>
</feature>
<feature type="compositionally biased region" description="Acidic residues" evidence="1">
    <location>
        <begin position="468"/>
        <end position="481"/>
    </location>
</feature>
<keyword evidence="2" id="KW-0812">Transmembrane</keyword>
<name>A0A2G8SDJ5_9APHY</name>